<dbReference type="AlphaFoldDB" id="A0A1U7LHQ2"/>
<reference evidence="2 3" key="1">
    <citation type="submission" date="2016-04" db="EMBL/GenBank/DDBJ databases">
        <title>Evolutionary innovation and constraint leading to complex multicellularity in the Ascomycota.</title>
        <authorList>
            <person name="Cisse O."/>
            <person name="Nguyen A."/>
            <person name="Hewitt D.A."/>
            <person name="Jedd G."/>
            <person name="Stajich J.E."/>
        </authorList>
    </citation>
    <scope>NUCLEOTIDE SEQUENCE [LARGE SCALE GENOMIC DNA]</scope>
    <source>
        <strain evidence="2 3">DAH-3</strain>
    </source>
</reference>
<gene>
    <name evidence="2" type="ORF">NEOLI_001377</name>
</gene>
<dbReference type="EMBL" id="LXFE01003900">
    <property type="protein sequence ID" value="OLL22123.1"/>
    <property type="molecule type" value="Genomic_DNA"/>
</dbReference>
<protein>
    <submittedName>
        <fullName evidence="2">Uncharacterized protein</fullName>
    </submittedName>
</protein>
<comment type="caution">
    <text evidence="2">The sequence shown here is derived from an EMBL/GenBank/DDBJ whole genome shotgun (WGS) entry which is preliminary data.</text>
</comment>
<feature type="compositionally biased region" description="Basic and acidic residues" evidence="1">
    <location>
        <begin position="265"/>
        <end position="279"/>
    </location>
</feature>
<dbReference type="Proteomes" id="UP000186594">
    <property type="component" value="Unassembled WGS sequence"/>
</dbReference>
<sequence>VHPARNCSGILRAPDLPSCIFFHHFLSSPPQDSFPVMESGDLTHHHHLCLHLQEPGCAQSSDTAGDFSGWDLGVGDHLSPYVSAHNSPLLGPASSASYSPPASAPRSLAGGDVFEWPQFTQSQSSSPHSNSHSHSHRRAYSDQLELGNSFAGWQPQAAFALGSLQLPIHLAPESDFDGAAGVLGSGGLYPSAIGSSDLGSSDFESGDLGPNDLYPPDLYPNDLYANDHLHSAPSLNPPVPPSITITPSDPVLPRHPVSVPRRARAHSDTSVRYDPHCPPLDDHHRRSFSSIRDHVLDLASDHHPRLAKNPVPFSSSPYLTQGYLCLRLSRMR</sequence>
<feature type="region of interest" description="Disordered" evidence="1">
    <location>
        <begin position="260"/>
        <end position="279"/>
    </location>
</feature>
<proteinExistence type="predicted"/>
<evidence type="ECO:0000256" key="1">
    <source>
        <dbReference type="SAM" id="MobiDB-lite"/>
    </source>
</evidence>
<feature type="non-terminal residue" evidence="2">
    <location>
        <position position="1"/>
    </location>
</feature>
<keyword evidence="3" id="KW-1185">Reference proteome</keyword>
<feature type="region of interest" description="Disordered" evidence="1">
    <location>
        <begin position="119"/>
        <end position="139"/>
    </location>
</feature>
<accession>A0A1U7LHQ2</accession>
<name>A0A1U7LHQ2_NEOID</name>
<evidence type="ECO:0000313" key="3">
    <source>
        <dbReference type="Proteomes" id="UP000186594"/>
    </source>
</evidence>
<evidence type="ECO:0000313" key="2">
    <source>
        <dbReference type="EMBL" id="OLL22123.1"/>
    </source>
</evidence>
<organism evidence="2 3">
    <name type="scientific">Neolecta irregularis (strain DAH-3)</name>
    <dbReference type="NCBI Taxonomy" id="1198029"/>
    <lineage>
        <taxon>Eukaryota</taxon>
        <taxon>Fungi</taxon>
        <taxon>Dikarya</taxon>
        <taxon>Ascomycota</taxon>
        <taxon>Taphrinomycotina</taxon>
        <taxon>Neolectales</taxon>
        <taxon>Neolectaceae</taxon>
        <taxon>Neolecta</taxon>
    </lineage>
</organism>